<name>A0A9W5KQQ5_BACCE</name>
<gene>
    <name evidence="1" type="ORF">IK5_06058</name>
</gene>
<protein>
    <submittedName>
        <fullName evidence="1">Uncharacterized protein</fullName>
    </submittedName>
</protein>
<evidence type="ECO:0000313" key="2">
    <source>
        <dbReference type="Proteomes" id="UP000006967"/>
    </source>
</evidence>
<dbReference type="Proteomes" id="UP000006967">
    <property type="component" value="Unassembled WGS sequence"/>
</dbReference>
<organism evidence="1 2">
    <name type="scientific">Bacillus cereus VD154</name>
    <dbReference type="NCBI Taxonomy" id="1053238"/>
    <lineage>
        <taxon>Bacteria</taxon>
        <taxon>Bacillati</taxon>
        <taxon>Bacillota</taxon>
        <taxon>Bacilli</taxon>
        <taxon>Bacillales</taxon>
        <taxon>Bacillaceae</taxon>
        <taxon>Bacillus</taxon>
        <taxon>Bacillus cereus group</taxon>
    </lineage>
</organism>
<proteinExistence type="predicted"/>
<evidence type="ECO:0000313" key="1">
    <source>
        <dbReference type="EMBL" id="EJR60910.1"/>
    </source>
</evidence>
<sequence>MANIKEIIETIITDNNLDLEFCSHLFDKCEQYIEIDEL</sequence>
<dbReference type="AlphaFoldDB" id="A0A9W5KQQ5"/>
<accession>A0A9W5KQQ5</accession>
<comment type="caution">
    <text evidence="1">The sequence shown here is derived from an EMBL/GenBank/DDBJ whole genome shotgun (WGS) entry which is preliminary data.</text>
</comment>
<reference evidence="1 2" key="1">
    <citation type="submission" date="2012-04" db="EMBL/GenBank/DDBJ databases">
        <title>The Genome Sequence of Bacillus cereus VD154.</title>
        <authorList>
            <consortium name="The Broad Institute Genome Sequencing Platform"/>
            <consortium name="The Broad Institute Genome Sequencing Center for Infectious Disease"/>
            <person name="Feldgarden M."/>
            <person name="Van der Auwera G.A."/>
            <person name="Mahillon J."/>
            <person name="Duprez V."/>
            <person name="Timmery S."/>
            <person name="Mattelet C."/>
            <person name="Dierick K."/>
            <person name="Sun M."/>
            <person name="Yu Z."/>
            <person name="Zhu L."/>
            <person name="Hu X."/>
            <person name="Shank E.B."/>
            <person name="Swiecicka I."/>
            <person name="Hansen B.M."/>
            <person name="Andrup L."/>
            <person name="Young S.K."/>
            <person name="Zeng Q."/>
            <person name="Gargeya S."/>
            <person name="Fitzgerald M."/>
            <person name="Haas B."/>
            <person name="Abouelleil A."/>
            <person name="Alvarado L."/>
            <person name="Arachchi H.M."/>
            <person name="Berlin A."/>
            <person name="Chapman S.B."/>
            <person name="Goldberg J."/>
            <person name="Griggs A."/>
            <person name="Gujja S."/>
            <person name="Hansen M."/>
            <person name="Howarth C."/>
            <person name="Imamovic A."/>
            <person name="Larimer J."/>
            <person name="McCowen C."/>
            <person name="Montmayeur A."/>
            <person name="Murphy C."/>
            <person name="Neiman D."/>
            <person name="Pearson M."/>
            <person name="Priest M."/>
            <person name="Roberts A."/>
            <person name="Saif S."/>
            <person name="Shea T."/>
            <person name="Sisk P."/>
            <person name="Sykes S."/>
            <person name="Wortman J."/>
            <person name="Nusbaum C."/>
            <person name="Birren B."/>
        </authorList>
    </citation>
    <scope>NUCLEOTIDE SEQUENCE [LARGE SCALE GENOMIC DNA]</scope>
    <source>
        <strain evidence="1 2">VD154</strain>
    </source>
</reference>
<dbReference type="EMBL" id="AHFG01000101">
    <property type="protein sequence ID" value="EJR60910.1"/>
    <property type="molecule type" value="Genomic_DNA"/>
</dbReference>